<dbReference type="Proteomes" id="UP000095751">
    <property type="component" value="Unassembled WGS sequence"/>
</dbReference>
<dbReference type="SUPFAM" id="SSF52540">
    <property type="entry name" value="P-loop containing nucleoside triphosphate hydrolases"/>
    <property type="match status" value="1"/>
</dbReference>
<dbReference type="GO" id="GO:0043024">
    <property type="term" value="F:ribosomal small subunit binding"/>
    <property type="evidence" value="ECO:0007669"/>
    <property type="project" value="TreeGrafter"/>
</dbReference>
<dbReference type="GO" id="GO:0000028">
    <property type="term" value="P:ribosomal small subunit assembly"/>
    <property type="evidence" value="ECO:0007669"/>
    <property type="project" value="TreeGrafter"/>
</dbReference>
<accession>A0A1E7FYA7</accession>
<dbReference type="OrthoDB" id="43903at2759"/>
<dbReference type="KEGG" id="fcy:FRACYDRAFT_233292"/>
<dbReference type="PANTHER" id="PTHR42698">
    <property type="entry name" value="GTPASE ERA"/>
    <property type="match status" value="1"/>
</dbReference>
<dbReference type="PANTHER" id="PTHR42698:SF1">
    <property type="entry name" value="GTPASE ERA, MITOCHONDRIAL"/>
    <property type="match status" value="1"/>
</dbReference>
<reference evidence="3 4" key="1">
    <citation type="submission" date="2016-09" db="EMBL/GenBank/DDBJ databases">
        <title>Extensive genetic diversity and differential bi-allelic expression allows diatom success in the polar Southern Ocean.</title>
        <authorList>
            <consortium name="DOE Joint Genome Institute"/>
            <person name="Mock T."/>
            <person name="Otillar R.P."/>
            <person name="Strauss J."/>
            <person name="Dupont C."/>
            <person name="Frickenhaus S."/>
            <person name="Maumus F."/>
            <person name="Mcmullan M."/>
            <person name="Sanges R."/>
            <person name="Schmutz J."/>
            <person name="Toseland A."/>
            <person name="Valas R."/>
            <person name="Veluchamy A."/>
            <person name="Ward B.J."/>
            <person name="Allen A."/>
            <person name="Barry K."/>
            <person name="Falciatore A."/>
            <person name="Ferrante M."/>
            <person name="Fortunato A.E."/>
            <person name="Gloeckner G."/>
            <person name="Gruber A."/>
            <person name="Hipkin R."/>
            <person name="Janech M."/>
            <person name="Kroth P."/>
            <person name="Leese F."/>
            <person name="Lindquist E."/>
            <person name="Lyon B.R."/>
            <person name="Martin J."/>
            <person name="Mayer C."/>
            <person name="Parker M."/>
            <person name="Quesneville H."/>
            <person name="Raymond J."/>
            <person name="Uhlig C."/>
            <person name="Valentin K.U."/>
            <person name="Worden A.Z."/>
            <person name="Armbrust E.V."/>
            <person name="Bowler C."/>
            <person name="Green B."/>
            <person name="Moulton V."/>
            <person name="Van Oosterhout C."/>
            <person name="Grigoriev I."/>
        </authorList>
    </citation>
    <scope>NUCLEOTIDE SEQUENCE [LARGE SCALE GENOMIC DNA]</scope>
    <source>
        <strain evidence="3 4">CCMP1102</strain>
    </source>
</reference>
<dbReference type="EMBL" id="KV784353">
    <property type="protein sequence ID" value="OEU23125.1"/>
    <property type="molecule type" value="Genomic_DNA"/>
</dbReference>
<dbReference type="AlphaFoldDB" id="A0A1E7FYA7"/>
<feature type="domain" description="Dynamin N-terminal" evidence="2">
    <location>
        <begin position="46"/>
        <end position="243"/>
    </location>
</feature>
<feature type="region of interest" description="Disordered" evidence="1">
    <location>
        <begin position="1"/>
        <end position="23"/>
    </location>
</feature>
<sequence>MTGSGKAATVDQDPSATTKDNGTVQNPYQLLLDRSKENDQIIDIRVAVIGNVCAGKSTVLNAILGDKFSEVSMKRTTAGVNLFRISQAVEGNEEPGGQDMKQRVLDKEDTISENEMDWSVVTDGQPIKSAESTHTEISSDNRTLRSSTKVVEKVFDIQVDDTICKMRKDTRLVLIDVPGINEADSSRKFKDYVRSHWTTFDCVCLVMDAVQGVNTEEQVELLKFVKKNNEEGKDIPTIIIGNKMDDPEHKQKLELVRETRQKTIEIFGETCSEDFLARILEAGSKDIDDAGLRSGAVFVPVSAAYAFVYRKAGSLTVESLQKLDKDILDDIGQVEVGIKKWRKLSDSKKCQVVRDAISDPSEYHESLARTNFHNFLSVLAYYVGGDDAQRGLLAKQIDVVLRFLAPNESGSLVDAIHYIYKRCQAIGRSTDDLPTNFWRVYLTLKEDAMKKAGEEVDASGLPPLFAELQAYYELATTVGWDIEKDKAIKEMKKLLKIQLWLVLNKWKKWSFETFQSQSYVPESKKFCGGDNNDECYNGSSGCGRGYYTSGDNIYFVCGRQTNAMICKKPTKVDWTNLSPHDWIVLLSSILLPSNEVEFYEYFGQEKTSLEAILLKLRIRYDSEIVSIENGLNLTNEKIYTQAIRPKGSKNDALLKVKMPSELSDPSHWGCIGWKYTKFYRSHKKYITTRTVTFHAIHSYQHQN</sequence>
<dbReference type="InParanoid" id="A0A1E7FYA7"/>
<keyword evidence="4" id="KW-1185">Reference proteome</keyword>
<dbReference type="InterPro" id="IPR045063">
    <property type="entry name" value="Dynamin_N"/>
</dbReference>
<dbReference type="GO" id="GO:0016787">
    <property type="term" value="F:hydrolase activity"/>
    <property type="evidence" value="ECO:0007669"/>
    <property type="project" value="UniProtKB-KW"/>
</dbReference>
<dbReference type="InterPro" id="IPR027417">
    <property type="entry name" value="P-loop_NTPase"/>
</dbReference>
<dbReference type="Pfam" id="PF00350">
    <property type="entry name" value="Dynamin_N"/>
    <property type="match status" value="1"/>
</dbReference>
<protein>
    <submittedName>
        <fullName evidence="3">p-loop containing nucleoside triphosphate hydrolase protein</fullName>
    </submittedName>
</protein>
<organism evidence="3 4">
    <name type="scientific">Fragilariopsis cylindrus CCMP1102</name>
    <dbReference type="NCBI Taxonomy" id="635003"/>
    <lineage>
        <taxon>Eukaryota</taxon>
        <taxon>Sar</taxon>
        <taxon>Stramenopiles</taxon>
        <taxon>Ochrophyta</taxon>
        <taxon>Bacillariophyta</taxon>
        <taxon>Bacillariophyceae</taxon>
        <taxon>Bacillariophycidae</taxon>
        <taxon>Bacillariales</taxon>
        <taxon>Bacillariaceae</taxon>
        <taxon>Fragilariopsis</taxon>
    </lineage>
</organism>
<dbReference type="GO" id="GO:0005525">
    <property type="term" value="F:GTP binding"/>
    <property type="evidence" value="ECO:0007669"/>
    <property type="project" value="InterPro"/>
</dbReference>
<gene>
    <name evidence="3" type="ORF">FRACYDRAFT_233292</name>
</gene>
<dbReference type="GO" id="GO:0019843">
    <property type="term" value="F:rRNA binding"/>
    <property type="evidence" value="ECO:0007669"/>
    <property type="project" value="TreeGrafter"/>
</dbReference>
<name>A0A1E7FYA7_9STRA</name>
<evidence type="ECO:0000259" key="2">
    <source>
        <dbReference type="Pfam" id="PF00350"/>
    </source>
</evidence>
<keyword evidence="3" id="KW-0378">Hydrolase</keyword>
<dbReference type="CDD" id="cd00882">
    <property type="entry name" value="Ras_like_GTPase"/>
    <property type="match status" value="1"/>
</dbReference>
<dbReference type="InterPro" id="IPR005662">
    <property type="entry name" value="GTPase_Era-like"/>
</dbReference>
<dbReference type="Gene3D" id="3.40.50.300">
    <property type="entry name" value="P-loop containing nucleotide triphosphate hydrolases"/>
    <property type="match status" value="1"/>
</dbReference>
<evidence type="ECO:0000313" key="3">
    <source>
        <dbReference type="EMBL" id="OEU23125.1"/>
    </source>
</evidence>
<evidence type="ECO:0000256" key="1">
    <source>
        <dbReference type="SAM" id="MobiDB-lite"/>
    </source>
</evidence>
<feature type="compositionally biased region" description="Polar residues" evidence="1">
    <location>
        <begin position="12"/>
        <end position="23"/>
    </location>
</feature>
<proteinExistence type="predicted"/>
<evidence type="ECO:0000313" key="4">
    <source>
        <dbReference type="Proteomes" id="UP000095751"/>
    </source>
</evidence>